<sequence length="518" mass="56403">MIVFGLGKMSLSKEFSEPSSLSNNSSSSSSVSSSSDSASICGNSSTWPSSETAWSAPSSSLSISSVSWGRRAGCLLRASMVNYGGDEVSALVVDIGSSSVRAGYAGDDSPKAVIPTSYGYHQTPIDGDAPMQDPVDGLGAFPRKAAKKMYLGQFGASVWRDGMEVGNPIHGGLISDFEPVSALMRHAIQDVMRCNPVEHPILVTEPAWNTPENRERMAEIMFEEFQVPAFYVANTGVLNAFASGRGSALVVDIGHKVVSVTPVVDGFVLRKGLAYSALPELVHSYAHNILRSPNQHRQGIDLFPHQLIAAKTVVEANALPMYALREDRIKGTTDSWRAWYEAREVDEWAQSVAGVLEQGWNDQMVQSRPPKQYEFPTGYIGWFGVERFSVGEQFFTQAPHLAEGWARQTNTPPPKTIPALISDAVRGCDPELRQVLAGNIVLTGGGSLFTGFADRLHNELSRQFPHNKIHAPGNPIERRYGGWLGGSVLASLGTFHQLWISQEEWKEHGRAIVGQRCK</sequence>
<dbReference type="PROSITE" id="PS01132">
    <property type="entry name" value="ACTINS_ACT_LIKE"/>
    <property type="match status" value="1"/>
</dbReference>
<dbReference type="FunFam" id="3.30.420.40:FF:000050">
    <property type="entry name" value="Actin, alpha skeletal muscle"/>
    <property type="match status" value="1"/>
</dbReference>
<accession>A0A8H6WG63</accession>
<gene>
    <name evidence="3" type="ORF">HMN09_00521800</name>
</gene>
<evidence type="ECO:0000256" key="1">
    <source>
        <dbReference type="RuleBase" id="RU000487"/>
    </source>
</evidence>
<comment type="similarity">
    <text evidence="1">Belongs to the actin family.</text>
</comment>
<dbReference type="Proteomes" id="UP000613580">
    <property type="component" value="Unassembled WGS sequence"/>
</dbReference>
<dbReference type="Gene3D" id="3.90.640.10">
    <property type="entry name" value="Actin, Chain A, domain 4"/>
    <property type="match status" value="1"/>
</dbReference>
<dbReference type="Pfam" id="PF00022">
    <property type="entry name" value="Actin"/>
    <property type="match status" value="1"/>
</dbReference>
<evidence type="ECO:0000256" key="2">
    <source>
        <dbReference type="SAM" id="MobiDB-lite"/>
    </source>
</evidence>
<dbReference type="EMBL" id="JACAZE010000006">
    <property type="protein sequence ID" value="KAF7313653.1"/>
    <property type="molecule type" value="Genomic_DNA"/>
</dbReference>
<dbReference type="PRINTS" id="PR00190">
    <property type="entry name" value="ACTIN"/>
</dbReference>
<dbReference type="InterPro" id="IPR020902">
    <property type="entry name" value="Actin/actin-like_CS"/>
</dbReference>
<feature type="region of interest" description="Disordered" evidence="2">
    <location>
        <begin position="14"/>
        <end position="37"/>
    </location>
</feature>
<evidence type="ECO:0008006" key="5">
    <source>
        <dbReference type="Google" id="ProtNLM"/>
    </source>
</evidence>
<dbReference type="PANTHER" id="PTHR11937">
    <property type="entry name" value="ACTIN"/>
    <property type="match status" value="1"/>
</dbReference>
<dbReference type="OrthoDB" id="5132116at2759"/>
<dbReference type="CDD" id="cd13395">
    <property type="entry name" value="ASKHA_NBD_Arp4_ACTL6-like"/>
    <property type="match status" value="1"/>
</dbReference>
<dbReference type="AlphaFoldDB" id="A0A8H6WG63"/>
<protein>
    <recommendedName>
        <fullName evidence="5">Actin-related protein Arp4p</fullName>
    </recommendedName>
</protein>
<dbReference type="SUPFAM" id="SSF53067">
    <property type="entry name" value="Actin-like ATPase domain"/>
    <property type="match status" value="2"/>
</dbReference>
<dbReference type="Gene3D" id="3.30.420.40">
    <property type="match status" value="2"/>
</dbReference>
<evidence type="ECO:0000313" key="4">
    <source>
        <dbReference type="Proteomes" id="UP000613580"/>
    </source>
</evidence>
<comment type="caution">
    <text evidence="3">The sequence shown here is derived from an EMBL/GenBank/DDBJ whole genome shotgun (WGS) entry which is preliminary data.</text>
</comment>
<organism evidence="3 4">
    <name type="scientific">Mycena chlorophos</name>
    <name type="common">Agaric fungus</name>
    <name type="synonym">Agaricus chlorophos</name>
    <dbReference type="NCBI Taxonomy" id="658473"/>
    <lineage>
        <taxon>Eukaryota</taxon>
        <taxon>Fungi</taxon>
        <taxon>Dikarya</taxon>
        <taxon>Basidiomycota</taxon>
        <taxon>Agaricomycotina</taxon>
        <taxon>Agaricomycetes</taxon>
        <taxon>Agaricomycetidae</taxon>
        <taxon>Agaricales</taxon>
        <taxon>Marasmiineae</taxon>
        <taxon>Mycenaceae</taxon>
        <taxon>Mycena</taxon>
    </lineage>
</organism>
<name>A0A8H6WG63_MYCCL</name>
<reference evidence="3" key="1">
    <citation type="submission" date="2020-05" db="EMBL/GenBank/DDBJ databases">
        <title>Mycena genomes resolve the evolution of fungal bioluminescence.</title>
        <authorList>
            <person name="Tsai I.J."/>
        </authorList>
    </citation>
    <scope>NUCLEOTIDE SEQUENCE</scope>
    <source>
        <strain evidence="3">110903Hualien_Pintung</strain>
    </source>
</reference>
<feature type="compositionally biased region" description="Low complexity" evidence="2">
    <location>
        <begin position="17"/>
        <end position="37"/>
    </location>
</feature>
<dbReference type="InterPro" id="IPR043129">
    <property type="entry name" value="ATPase_NBD"/>
</dbReference>
<proteinExistence type="inferred from homology"/>
<evidence type="ECO:0000313" key="3">
    <source>
        <dbReference type="EMBL" id="KAF7313653.1"/>
    </source>
</evidence>
<dbReference type="InterPro" id="IPR004000">
    <property type="entry name" value="Actin"/>
</dbReference>
<keyword evidence="4" id="KW-1185">Reference proteome</keyword>
<dbReference type="SMART" id="SM00268">
    <property type="entry name" value="ACTIN"/>
    <property type="match status" value="1"/>
</dbReference>